<evidence type="ECO:0000259" key="2">
    <source>
        <dbReference type="PROSITE" id="PS50280"/>
    </source>
</evidence>
<evidence type="ECO:0000313" key="3">
    <source>
        <dbReference type="EnsemblProtists" id="Phyra81369"/>
    </source>
</evidence>
<evidence type="ECO:0000256" key="1">
    <source>
        <dbReference type="SAM" id="MobiDB-lite"/>
    </source>
</evidence>
<dbReference type="AlphaFoldDB" id="H3GVI8"/>
<accession>H3GVI8</accession>
<organism evidence="3 4">
    <name type="scientific">Phytophthora ramorum</name>
    <name type="common">Sudden oak death agent</name>
    <dbReference type="NCBI Taxonomy" id="164328"/>
    <lineage>
        <taxon>Eukaryota</taxon>
        <taxon>Sar</taxon>
        <taxon>Stramenopiles</taxon>
        <taxon>Oomycota</taxon>
        <taxon>Peronosporomycetes</taxon>
        <taxon>Peronosporales</taxon>
        <taxon>Peronosporaceae</taxon>
        <taxon>Phytophthora</taxon>
    </lineage>
</organism>
<feature type="compositionally biased region" description="Polar residues" evidence="1">
    <location>
        <begin position="140"/>
        <end position="178"/>
    </location>
</feature>
<reference evidence="3" key="2">
    <citation type="submission" date="2015-06" db="UniProtKB">
        <authorList>
            <consortium name="EnsemblProtists"/>
        </authorList>
    </citation>
    <scope>IDENTIFICATION</scope>
    <source>
        <strain evidence="3">Pr102</strain>
    </source>
</reference>
<dbReference type="GO" id="GO:0042054">
    <property type="term" value="F:histone methyltransferase activity"/>
    <property type="evidence" value="ECO:0000318"/>
    <property type="project" value="GO_Central"/>
</dbReference>
<dbReference type="Gene3D" id="2.170.270.10">
    <property type="entry name" value="SET domain"/>
    <property type="match status" value="1"/>
</dbReference>
<dbReference type="InterPro" id="IPR046341">
    <property type="entry name" value="SET_dom_sf"/>
</dbReference>
<dbReference type="InParanoid" id="H3GVI8"/>
<evidence type="ECO:0000313" key="4">
    <source>
        <dbReference type="Proteomes" id="UP000005238"/>
    </source>
</evidence>
<reference evidence="4" key="1">
    <citation type="journal article" date="2006" name="Science">
        <title>Phytophthora genome sequences uncover evolutionary origins and mechanisms of pathogenesis.</title>
        <authorList>
            <person name="Tyler B.M."/>
            <person name="Tripathy S."/>
            <person name="Zhang X."/>
            <person name="Dehal P."/>
            <person name="Jiang R.H."/>
            <person name="Aerts A."/>
            <person name="Arredondo F.D."/>
            <person name="Baxter L."/>
            <person name="Bensasson D."/>
            <person name="Beynon J.L."/>
            <person name="Chapman J."/>
            <person name="Damasceno C.M."/>
            <person name="Dorrance A.E."/>
            <person name="Dou D."/>
            <person name="Dickerman A.W."/>
            <person name="Dubchak I.L."/>
            <person name="Garbelotto M."/>
            <person name="Gijzen M."/>
            <person name="Gordon S.G."/>
            <person name="Govers F."/>
            <person name="Grunwald N.J."/>
            <person name="Huang W."/>
            <person name="Ivors K.L."/>
            <person name="Jones R.W."/>
            <person name="Kamoun S."/>
            <person name="Krampis K."/>
            <person name="Lamour K.H."/>
            <person name="Lee M.K."/>
            <person name="McDonald W.H."/>
            <person name="Medina M."/>
            <person name="Meijer H.J."/>
            <person name="Nordberg E.K."/>
            <person name="Maclean D.J."/>
            <person name="Ospina-Giraldo M.D."/>
            <person name="Morris P.F."/>
            <person name="Phuntumart V."/>
            <person name="Putnam N.H."/>
            <person name="Rash S."/>
            <person name="Rose J.K."/>
            <person name="Sakihama Y."/>
            <person name="Salamov A.A."/>
            <person name="Savidor A."/>
            <person name="Scheuring C.F."/>
            <person name="Smith B.M."/>
            <person name="Sobral B.W."/>
            <person name="Terry A."/>
            <person name="Torto-Alalibo T.A."/>
            <person name="Win J."/>
            <person name="Xu Z."/>
            <person name="Zhang H."/>
            <person name="Grigoriev I.V."/>
            <person name="Rokhsar D.S."/>
            <person name="Boore J.L."/>
        </authorList>
    </citation>
    <scope>NUCLEOTIDE SEQUENCE [LARGE SCALE GENOMIC DNA]</scope>
    <source>
        <strain evidence="4">Pr102</strain>
    </source>
</reference>
<name>H3GVI8_PHYRM</name>
<dbReference type="EnsemblProtists" id="Phyra81369">
    <property type="protein sequence ID" value="Phyra81369"/>
    <property type="gene ID" value="Phyra81369"/>
</dbReference>
<dbReference type="Pfam" id="PF00856">
    <property type="entry name" value="SET"/>
    <property type="match status" value="1"/>
</dbReference>
<sequence>MVWIYRSKKKEASPSSIPTKTRPQKRAAAALDTPPEPRDAAAALATPPSPHRAVKKTKTSVVGHVPCYRLRSEPVVRHPLIIEAATMQIESMSRFRLAAPASPGSRSTSSSVLVASQASEAASSDPSILAICSLPSSQTDSLSEARTSGLSTPVSNASTWAPWTPQTPASSRGRSSPTPVRRDISASFASSRSPSPIQCLSPPARFHAPRTPPGQIPRWFEEAFESESYDSDAMELIAGLKPSCRPWDLDGSLGAASRDTGIADSVALHESAAVSPVVDCADDAAQDPSEGLLSCEVWTPEPWPDDVRLLHEQWNPSHWRFEPVSVGVRGGVGCGCENPCSASTCVNARESRFCTDKNCSFAGSCGNALLENPSLVIASSSLSGMRGLVAKDPIPAGVVLGEYLGHLDLFGPECRNGPVNEGFRMHLKTRSTGGKYLGIDAKEMGGKLRMMNHACNPTARFHEVQTGARLM</sequence>
<dbReference type="EMBL" id="DS566056">
    <property type="status" value="NOT_ANNOTATED_CDS"/>
    <property type="molecule type" value="Genomic_DNA"/>
</dbReference>
<dbReference type="VEuPathDB" id="FungiDB:KRP22_15111"/>
<protein>
    <recommendedName>
        <fullName evidence="2">SET domain-containing protein</fullName>
    </recommendedName>
</protein>
<feature type="domain" description="SET" evidence="2">
    <location>
        <begin position="373"/>
        <end position="471"/>
    </location>
</feature>
<dbReference type="STRING" id="164328.H3GVI8"/>
<feature type="region of interest" description="Disordered" evidence="1">
    <location>
        <begin position="1"/>
        <end position="56"/>
    </location>
</feature>
<dbReference type="HOGENOM" id="CLU_580732_0_0_1"/>
<feature type="region of interest" description="Disordered" evidence="1">
    <location>
        <begin position="140"/>
        <end position="212"/>
    </location>
</feature>
<dbReference type="eggNOG" id="KOG1082">
    <property type="taxonomic scope" value="Eukaryota"/>
</dbReference>
<dbReference type="Proteomes" id="UP000005238">
    <property type="component" value="Unassembled WGS sequence"/>
</dbReference>
<dbReference type="SUPFAM" id="SSF82199">
    <property type="entry name" value="SET domain"/>
    <property type="match status" value="1"/>
</dbReference>
<dbReference type="InterPro" id="IPR001214">
    <property type="entry name" value="SET_dom"/>
</dbReference>
<dbReference type="GO" id="GO:0003690">
    <property type="term" value="F:double-stranded DNA binding"/>
    <property type="evidence" value="ECO:0000318"/>
    <property type="project" value="GO_Central"/>
</dbReference>
<proteinExistence type="predicted"/>
<keyword evidence="4" id="KW-1185">Reference proteome</keyword>
<feature type="compositionally biased region" description="Low complexity" evidence="1">
    <location>
        <begin position="185"/>
        <end position="196"/>
    </location>
</feature>
<dbReference type="VEuPathDB" id="FungiDB:KRP23_5974"/>
<dbReference type="PROSITE" id="PS50280">
    <property type="entry name" value="SET"/>
    <property type="match status" value="1"/>
</dbReference>